<organism evidence="2 3">
    <name type="scientific">Rhizobium lusitanum</name>
    <dbReference type="NCBI Taxonomy" id="293958"/>
    <lineage>
        <taxon>Bacteria</taxon>
        <taxon>Pseudomonadati</taxon>
        <taxon>Pseudomonadota</taxon>
        <taxon>Alphaproteobacteria</taxon>
        <taxon>Hyphomicrobiales</taxon>
        <taxon>Rhizobiaceae</taxon>
        <taxon>Rhizobium/Agrobacterium group</taxon>
        <taxon>Rhizobium</taxon>
    </lineage>
</organism>
<proteinExistence type="predicted"/>
<name>A0A6L9UL71_9HYPH</name>
<gene>
    <name evidence="2" type="ORF">GR212_36765</name>
</gene>
<dbReference type="RefSeq" id="WP_163995056.1">
    <property type="nucleotide sequence ID" value="NZ_WUEY01000107.1"/>
</dbReference>
<dbReference type="Gene3D" id="3.40.50.12780">
    <property type="entry name" value="N-terminal domain of ligase-like"/>
    <property type="match status" value="1"/>
</dbReference>
<reference evidence="2 3" key="1">
    <citation type="submission" date="2019-12" db="EMBL/GenBank/DDBJ databases">
        <title>Rhizobium genotypes associated with high levels of biological nitrogen fixation by grain legumes in a temperate-maritime cropping system.</title>
        <authorList>
            <person name="Maluk M."/>
            <person name="Francesc Ferrando Molina F."/>
            <person name="Lopez Del Egido L."/>
            <person name="Lafos M."/>
            <person name="Langarica-Fuentes A."/>
            <person name="Gebre Yohannes G."/>
            <person name="Young M.W."/>
            <person name="Martin P."/>
            <person name="Gantlett R."/>
            <person name="Kenicer G."/>
            <person name="Hawes C."/>
            <person name="Begg G.S."/>
            <person name="Quilliam R.S."/>
            <person name="Squire G.R."/>
            <person name="Poole P.S."/>
            <person name="Young P.W."/>
            <person name="Iannetta P.M."/>
            <person name="James E.K."/>
        </authorList>
    </citation>
    <scope>NUCLEOTIDE SEQUENCE [LARGE SCALE GENOMIC DNA]</scope>
    <source>
        <strain evidence="2 3">JHI1118</strain>
    </source>
</reference>
<sequence>MTSNIYPVTKAVKNHALIDQAKYQKWYQQSVEDPDKFWGKHGKRIDWFKPYTKVKNT</sequence>
<dbReference type="Pfam" id="PF16177">
    <property type="entry name" value="ACAS_N"/>
    <property type="match status" value="1"/>
</dbReference>
<dbReference type="InterPro" id="IPR042099">
    <property type="entry name" value="ANL_N_sf"/>
</dbReference>
<dbReference type="InterPro" id="IPR032387">
    <property type="entry name" value="ACAS_N"/>
</dbReference>
<feature type="non-terminal residue" evidence="2">
    <location>
        <position position="57"/>
    </location>
</feature>
<accession>A0A6L9UL71</accession>
<feature type="domain" description="Acetyl-coenzyme A synthetase N-terminal" evidence="1">
    <location>
        <begin position="23"/>
        <end position="56"/>
    </location>
</feature>
<evidence type="ECO:0000313" key="2">
    <source>
        <dbReference type="EMBL" id="NEI75082.1"/>
    </source>
</evidence>
<evidence type="ECO:0000313" key="3">
    <source>
        <dbReference type="Proteomes" id="UP000483035"/>
    </source>
</evidence>
<evidence type="ECO:0000259" key="1">
    <source>
        <dbReference type="Pfam" id="PF16177"/>
    </source>
</evidence>
<dbReference type="Proteomes" id="UP000483035">
    <property type="component" value="Unassembled WGS sequence"/>
</dbReference>
<protein>
    <recommendedName>
        <fullName evidence="1">Acetyl-coenzyme A synthetase N-terminal domain-containing protein</fullName>
    </recommendedName>
</protein>
<dbReference type="EMBL" id="WUEY01000107">
    <property type="protein sequence ID" value="NEI75082.1"/>
    <property type="molecule type" value="Genomic_DNA"/>
</dbReference>
<comment type="caution">
    <text evidence="2">The sequence shown here is derived from an EMBL/GenBank/DDBJ whole genome shotgun (WGS) entry which is preliminary data.</text>
</comment>
<dbReference type="AlphaFoldDB" id="A0A6L9UL71"/>